<evidence type="ECO:0000313" key="4">
    <source>
        <dbReference type="Proteomes" id="UP000464577"/>
    </source>
</evidence>
<proteinExistence type="predicted"/>
<dbReference type="InterPro" id="IPR047650">
    <property type="entry name" value="Transpos_IS110"/>
</dbReference>
<dbReference type="InterPro" id="IPR002525">
    <property type="entry name" value="Transp_IS110-like_N"/>
</dbReference>
<dbReference type="AlphaFoldDB" id="A0A6P1VXX2"/>
<evidence type="ECO:0000313" key="3">
    <source>
        <dbReference type="EMBL" id="QHV96670.1"/>
    </source>
</evidence>
<reference evidence="3 4" key="1">
    <citation type="submission" date="2019-11" db="EMBL/GenBank/DDBJ databases">
        <title>Spirosoma endbachense sp. nov., isolated from a natural salt meadow.</title>
        <authorList>
            <person name="Rojas J."/>
            <person name="Ambika Manirajan B."/>
            <person name="Ratering S."/>
            <person name="Suarez C."/>
            <person name="Geissler-Plaum R."/>
            <person name="Schnell S."/>
        </authorList>
    </citation>
    <scope>NUCLEOTIDE SEQUENCE [LARGE SCALE GENOMIC DNA]</scope>
    <source>
        <strain evidence="3 4">I-24</strain>
    </source>
</reference>
<organism evidence="3 4">
    <name type="scientific">Spirosoma endbachense</name>
    <dbReference type="NCBI Taxonomy" id="2666025"/>
    <lineage>
        <taxon>Bacteria</taxon>
        <taxon>Pseudomonadati</taxon>
        <taxon>Bacteroidota</taxon>
        <taxon>Cytophagia</taxon>
        <taxon>Cytophagales</taxon>
        <taxon>Cytophagaceae</taxon>
        <taxon>Spirosoma</taxon>
    </lineage>
</organism>
<name>A0A6P1VXX2_9BACT</name>
<dbReference type="GO" id="GO:0004803">
    <property type="term" value="F:transposase activity"/>
    <property type="evidence" value="ECO:0007669"/>
    <property type="project" value="InterPro"/>
</dbReference>
<dbReference type="KEGG" id="senf:GJR95_17365"/>
<evidence type="ECO:0000259" key="2">
    <source>
        <dbReference type="Pfam" id="PF02371"/>
    </source>
</evidence>
<gene>
    <name evidence="3" type="ORF">GJR95_17365</name>
</gene>
<dbReference type="PANTHER" id="PTHR33055">
    <property type="entry name" value="TRANSPOSASE FOR INSERTION SEQUENCE ELEMENT IS1111A"/>
    <property type="match status" value="1"/>
</dbReference>
<dbReference type="PANTHER" id="PTHR33055:SF3">
    <property type="entry name" value="PUTATIVE TRANSPOSASE FOR IS117-RELATED"/>
    <property type="match status" value="1"/>
</dbReference>
<keyword evidence="4" id="KW-1185">Reference proteome</keyword>
<dbReference type="Pfam" id="PF01548">
    <property type="entry name" value="DEDD_Tnp_IS110"/>
    <property type="match status" value="1"/>
</dbReference>
<dbReference type="Pfam" id="PF02371">
    <property type="entry name" value="Transposase_20"/>
    <property type="match status" value="1"/>
</dbReference>
<dbReference type="GO" id="GO:0006313">
    <property type="term" value="P:DNA transposition"/>
    <property type="evidence" value="ECO:0007669"/>
    <property type="project" value="InterPro"/>
</dbReference>
<feature type="domain" description="Transposase IS116/IS110/IS902 C-terminal" evidence="2">
    <location>
        <begin position="205"/>
        <end position="290"/>
    </location>
</feature>
<feature type="domain" description="Transposase IS110-like N-terminal" evidence="1">
    <location>
        <begin position="7"/>
        <end position="149"/>
    </location>
</feature>
<sequence>MAFTSFVGIDVSKLTIDAALYVSATDPSLHQQFENRPSGFRKLLAWVHQRGGPTGLLFCLEHTGIYALPLCCFFTQHKLSYSLQSALHVKRSMGIQRAKNDKADAVMLARFAYLYRDEIKISQLPSKTLLKIQHLLAYRQRLVKNKVALEVAANELASFVDKEFSTSIIRDSQKHVVQLMASVRLVDKQLQAVIAEDPVVQKTYQLATSVTGIGLQTAAYLLVHTHCFKSFENWRQLACFAGTAPFDYTSGSSVRGRSRLSKIGDMKLKSLLSSGATSAIQSPNEFSVYYNRKLAEGKPKLVALNGVRNKLISRVFAVVQRGTPYVKIQSYTLPVAAC</sequence>
<dbReference type="Proteomes" id="UP000464577">
    <property type="component" value="Chromosome"/>
</dbReference>
<dbReference type="EMBL" id="CP045997">
    <property type="protein sequence ID" value="QHV96670.1"/>
    <property type="molecule type" value="Genomic_DNA"/>
</dbReference>
<accession>A0A6P1VXX2</accession>
<evidence type="ECO:0000259" key="1">
    <source>
        <dbReference type="Pfam" id="PF01548"/>
    </source>
</evidence>
<dbReference type="NCBIfam" id="NF033542">
    <property type="entry name" value="transpos_IS110"/>
    <property type="match status" value="1"/>
</dbReference>
<dbReference type="RefSeq" id="WP_162387080.1">
    <property type="nucleotide sequence ID" value="NZ_CP045997.1"/>
</dbReference>
<dbReference type="InterPro" id="IPR003346">
    <property type="entry name" value="Transposase_20"/>
</dbReference>
<protein>
    <submittedName>
        <fullName evidence="3">IS110 family transposase</fullName>
    </submittedName>
</protein>
<dbReference type="GO" id="GO:0003677">
    <property type="term" value="F:DNA binding"/>
    <property type="evidence" value="ECO:0007669"/>
    <property type="project" value="InterPro"/>
</dbReference>